<feature type="compositionally biased region" description="Low complexity" evidence="4">
    <location>
        <begin position="369"/>
        <end position="388"/>
    </location>
</feature>
<dbReference type="HOGENOM" id="CLU_061858_0_0_1"/>
<dbReference type="OrthoDB" id="2502001at2759"/>
<dbReference type="AlphaFoldDB" id="A0A060SH70"/>
<evidence type="ECO:0000256" key="1">
    <source>
        <dbReference type="ARBA" id="ARBA00004613"/>
    </source>
</evidence>
<dbReference type="PROSITE" id="PS00473">
    <property type="entry name" value="GNRH"/>
    <property type="match status" value="1"/>
</dbReference>
<dbReference type="EMBL" id="CCBP010000123">
    <property type="protein sequence ID" value="CDO73822.1"/>
    <property type="molecule type" value="Genomic_DNA"/>
</dbReference>
<name>A0A060SH70_PYCCI</name>
<protein>
    <submittedName>
        <fullName evidence="6">Uncharacterized protein</fullName>
    </submittedName>
</protein>
<feature type="region of interest" description="Disordered" evidence="4">
    <location>
        <begin position="49"/>
        <end position="69"/>
    </location>
</feature>
<dbReference type="Proteomes" id="UP000029665">
    <property type="component" value="Unassembled WGS sequence"/>
</dbReference>
<feature type="chain" id="PRO_5001592204" evidence="5">
    <location>
        <begin position="20"/>
        <end position="397"/>
    </location>
</feature>
<comment type="caution">
    <text evidence="6">The sequence shown here is derived from an EMBL/GenBank/DDBJ whole genome shotgun (WGS) entry which is preliminary data.</text>
</comment>
<accession>A0A060SH70</accession>
<organism evidence="6 7">
    <name type="scientific">Pycnoporus cinnabarinus</name>
    <name type="common">Cinnabar-red polypore</name>
    <name type="synonym">Trametes cinnabarina</name>
    <dbReference type="NCBI Taxonomy" id="5643"/>
    <lineage>
        <taxon>Eukaryota</taxon>
        <taxon>Fungi</taxon>
        <taxon>Dikarya</taxon>
        <taxon>Basidiomycota</taxon>
        <taxon>Agaricomycotina</taxon>
        <taxon>Agaricomycetes</taxon>
        <taxon>Polyporales</taxon>
        <taxon>Polyporaceae</taxon>
        <taxon>Trametes</taxon>
    </lineage>
</organism>
<evidence type="ECO:0000313" key="7">
    <source>
        <dbReference type="Proteomes" id="UP000029665"/>
    </source>
</evidence>
<feature type="region of interest" description="Disordered" evidence="4">
    <location>
        <begin position="351"/>
        <end position="397"/>
    </location>
</feature>
<evidence type="ECO:0000256" key="5">
    <source>
        <dbReference type="SAM" id="SignalP"/>
    </source>
</evidence>
<evidence type="ECO:0000256" key="4">
    <source>
        <dbReference type="SAM" id="MobiDB-lite"/>
    </source>
</evidence>
<evidence type="ECO:0000256" key="3">
    <source>
        <dbReference type="ARBA" id="ARBA00022525"/>
    </source>
</evidence>
<dbReference type="GO" id="GO:0005576">
    <property type="term" value="C:extracellular region"/>
    <property type="evidence" value="ECO:0007669"/>
    <property type="project" value="UniProtKB-SubCell"/>
</dbReference>
<feature type="signal peptide" evidence="5">
    <location>
        <begin position="1"/>
        <end position="19"/>
    </location>
</feature>
<gene>
    <name evidence="6" type="ORF">BN946_scf185015.g151</name>
</gene>
<sequence>MKLSSLLFPSLLCAASASAQYFSAGWSPGQPVPPPDSQGAPNLAQAYERAPSAVPTPQSAPVPPASGQAAGGLKGLSSLLDINRHLTSGPVASLFGKLGVNVSEALAQTAKPLWDPRIPIITDENWEEIVVNEPLTEEEEKDRVWFIIMWVSSMIVRQAQWLDLPICSSVTAGNQNNALSRMVDQSFDDAFNQTLIAGDLPNVRWGRIDYLNVTYLTTKWAVWTGPYLVVATDRGQTLRFYKADRVRVSPELIRELLVEDLWRTTEPWKTNFAPGGKRYVRHSPYGPVPKHMYSLRQLTYREWILHYYAVAMKRVYDFVSRFPRWVLMVASGGIASVFMRFLHRSPPAEATPAPVVLQKDETEAAKTETAVSQGSSTAVASAATSSPSKNKRKSGRK</sequence>
<dbReference type="GO" id="GO:0005179">
    <property type="term" value="F:hormone activity"/>
    <property type="evidence" value="ECO:0007669"/>
    <property type="project" value="InterPro"/>
</dbReference>
<evidence type="ECO:0000313" key="6">
    <source>
        <dbReference type="EMBL" id="CDO73822.1"/>
    </source>
</evidence>
<keyword evidence="7" id="KW-1185">Reference proteome</keyword>
<evidence type="ECO:0000256" key="2">
    <source>
        <dbReference type="ARBA" id="ARBA00010968"/>
    </source>
</evidence>
<comment type="similarity">
    <text evidence="2">Belongs to the GnRH family.</text>
</comment>
<keyword evidence="3" id="KW-0964">Secreted</keyword>
<reference evidence="6" key="1">
    <citation type="submission" date="2014-01" db="EMBL/GenBank/DDBJ databases">
        <title>The genome of the white-rot fungus Pycnoporus cinnabarinus: a basidiomycete model with a versatile arsenal for lignocellulosic biomass breakdown.</title>
        <authorList>
            <person name="Levasseur A."/>
            <person name="Lomascolo A."/>
            <person name="Ruiz-Duenas F.J."/>
            <person name="Uzan E."/>
            <person name="Piumi F."/>
            <person name="Kues U."/>
            <person name="Ram A.F.J."/>
            <person name="Murat C."/>
            <person name="Haon M."/>
            <person name="Benoit I."/>
            <person name="Arfi Y."/>
            <person name="Chevret D."/>
            <person name="Drula E."/>
            <person name="Kwon M.J."/>
            <person name="Gouret P."/>
            <person name="Lesage-Meessen L."/>
            <person name="Lombard V."/>
            <person name="Mariette J."/>
            <person name="Noirot C."/>
            <person name="Park J."/>
            <person name="Patyshakuliyeva A."/>
            <person name="Wieneger R.A.B."/>
            <person name="Wosten H.A.B."/>
            <person name="Martin F."/>
            <person name="Coutinho P.M."/>
            <person name="de Vries R."/>
            <person name="Martinez A.T."/>
            <person name="Klopp C."/>
            <person name="Pontarotti P."/>
            <person name="Henrissat B."/>
            <person name="Record E."/>
        </authorList>
    </citation>
    <scope>NUCLEOTIDE SEQUENCE [LARGE SCALE GENOMIC DNA]</scope>
    <source>
        <strain evidence="6">BRFM137</strain>
    </source>
</reference>
<keyword evidence="5" id="KW-0732">Signal</keyword>
<comment type="subcellular location">
    <subcellularLocation>
        <location evidence="1">Secreted</location>
    </subcellularLocation>
</comment>
<dbReference type="OMA" id="PNVRWGR"/>
<proteinExistence type="inferred from homology"/>
<dbReference type="InterPro" id="IPR002012">
    <property type="entry name" value="GnRH"/>
</dbReference>